<protein>
    <submittedName>
        <fullName evidence="2">Hint domain-containing protein</fullName>
    </submittedName>
</protein>
<feature type="domain" description="Hedgehog/Intein (Hint)" evidence="1">
    <location>
        <begin position="99"/>
        <end position="235"/>
    </location>
</feature>
<evidence type="ECO:0000313" key="3">
    <source>
        <dbReference type="Proteomes" id="UP001557465"/>
    </source>
</evidence>
<dbReference type="InterPro" id="IPR036844">
    <property type="entry name" value="Hint_dom_sf"/>
</dbReference>
<gene>
    <name evidence="2" type="ORF">AB4874_06470</name>
</gene>
<evidence type="ECO:0000313" key="2">
    <source>
        <dbReference type="EMBL" id="MEX1661294.1"/>
    </source>
</evidence>
<comment type="caution">
    <text evidence="2">The sequence shown here is derived from an EMBL/GenBank/DDBJ whole genome shotgun (WGS) entry which is preliminary data.</text>
</comment>
<reference evidence="2 3" key="1">
    <citation type="journal article" date="2011" name="Int. J. Syst. Evol. Microbiol.">
        <title>Zhongshania antarctica gen. nov., sp. nov. and Zhongshania guokunii sp. nov., gammaproteobacteria respectively isolated from coastal attached (fast) ice and surface seawater of the Antarctic.</title>
        <authorList>
            <person name="Li H.J."/>
            <person name="Zhang X.Y."/>
            <person name="Chen C.X."/>
            <person name="Zhang Y.J."/>
            <person name="Gao Z.M."/>
            <person name="Yu Y."/>
            <person name="Chen X.L."/>
            <person name="Chen B."/>
            <person name="Zhang Y.Z."/>
        </authorList>
    </citation>
    <scope>NUCLEOTIDE SEQUENCE [LARGE SCALE GENOMIC DNA]</scope>
    <source>
        <strain evidence="2 3">15-R06ZXC-3</strain>
    </source>
</reference>
<organism evidence="2 3">
    <name type="scientific">Thioclava arctica</name>
    <dbReference type="NCBI Taxonomy" id="3238301"/>
    <lineage>
        <taxon>Bacteria</taxon>
        <taxon>Pseudomonadati</taxon>
        <taxon>Pseudomonadota</taxon>
        <taxon>Alphaproteobacteria</taxon>
        <taxon>Rhodobacterales</taxon>
        <taxon>Paracoccaceae</taxon>
        <taxon>Thioclava</taxon>
    </lineage>
</organism>
<dbReference type="Proteomes" id="UP001557465">
    <property type="component" value="Unassembled WGS sequence"/>
</dbReference>
<keyword evidence="3" id="KW-1185">Reference proteome</keyword>
<dbReference type="Pfam" id="PF13403">
    <property type="entry name" value="Hint_2"/>
    <property type="match status" value="1"/>
</dbReference>
<dbReference type="RefSeq" id="WP_368391366.1">
    <property type="nucleotide sequence ID" value="NZ_JBFRYC010000003.1"/>
</dbReference>
<dbReference type="EMBL" id="JBFRYC010000003">
    <property type="protein sequence ID" value="MEX1661294.1"/>
    <property type="molecule type" value="Genomic_DNA"/>
</dbReference>
<name>A0ABV3TIB8_9RHOB</name>
<accession>A0ABV3TIB8</accession>
<dbReference type="InterPro" id="IPR028992">
    <property type="entry name" value="Hedgehog/Intein_dom"/>
</dbReference>
<sequence length="281" mass="30782">MSPETLSLTDGNNDNYISTTWRDRVDGQRVDDVWRGDTITLADANGNEFTITGDTFYLRNGDRVFTPSDGSILHNATFVSSTYVTTSTQLPVGDLGPECFVAGSLIDTPNGAVPVEWLRAGDEVLTRDDGAQPILWAGGRHVVGLGNYAPVRFETGAIGNLRPLLVSQQHRMLIEGWRAELACGNPEVLVAAKHLVNGHSIRIVPTQRLYYVHLLLDAHHVLNAEGAPCESLFPGQMILDEDRTIHDEIRKAWAKRHPEPIEAMVTARQVARGAEVSLLAA</sequence>
<evidence type="ECO:0000259" key="1">
    <source>
        <dbReference type="Pfam" id="PF13403"/>
    </source>
</evidence>
<dbReference type="Gene3D" id="2.170.16.10">
    <property type="entry name" value="Hedgehog/Intein (Hint) domain"/>
    <property type="match status" value="1"/>
</dbReference>
<proteinExistence type="predicted"/>
<dbReference type="SUPFAM" id="SSF51294">
    <property type="entry name" value="Hedgehog/intein (Hint) domain"/>
    <property type="match status" value="1"/>
</dbReference>